<evidence type="ECO:0000256" key="1">
    <source>
        <dbReference type="ARBA" id="ARBA00023015"/>
    </source>
</evidence>
<keyword evidence="4" id="KW-0238">DNA-binding</keyword>
<dbReference type="SUPFAM" id="SSF46785">
    <property type="entry name" value="Winged helix' DNA-binding domain"/>
    <property type="match status" value="1"/>
</dbReference>
<accession>A0A1G8SXM6</accession>
<dbReference type="Gene3D" id="1.10.10.10">
    <property type="entry name" value="Winged helix-like DNA-binding domain superfamily/Winged helix DNA-binding domain"/>
    <property type="match status" value="1"/>
</dbReference>
<proteinExistence type="predicted"/>
<name>A0A1G8SXM6_9BACL</name>
<dbReference type="OrthoDB" id="9815009at2"/>
<feature type="domain" description="HTH deoR-type" evidence="3">
    <location>
        <begin position="2"/>
        <end position="57"/>
    </location>
</feature>
<dbReference type="PROSITE" id="PS51000">
    <property type="entry name" value="HTH_DEOR_2"/>
    <property type="match status" value="1"/>
</dbReference>
<sequence>MKIDRLLSIVILLINRPLIQAKELADMFEVSVRTIYRDIESINGAGIPVVTYQGAGGGIGLMEGYRLDRNLLTEHELADIFTALQSVSSYGGGEHSLLMEKISSVIPPSQSAAFRSKTAQLVVDFSPWGMQKPLEERLALLKEALEESVAVTFEYVAASGAVSRRSVEPYTLVLKGPSWYLYGFCSERGDFRLFKLLRMKSLVKEERRYVRQDIPVKELPWSSGWADPSGTTPVVLHFPAAGRHLAEDYFDYSELHPDGDGGYTVTVYYPEDNWLYGFLLGFGPLAEVLEPEHIRRRLGEIATGIAAVYSSCGDSGKT</sequence>
<dbReference type="AlphaFoldDB" id="A0A1G8SXM6"/>
<gene>
    <name evidence="4" type="ORF">SAMN05216192_11586</name>
</gene>
<dbReference type="STRING" id="1174501.SAMN05216192_11586"/>
<dbReference type="InterPro" id="IPR057727">
    <property type="entry name" value="WCX_dom"/>
</dbReference>
<dbReference type="InterPro" id="IPR001034">
    <property type="entry name" value="DeoR_HTH"/>
</dbReference>
<evidence type="ECO:0000313" key="4">
    <source>
        <dbReference type="EMBL" id="SDJ33961.1"/>
    </source>
</evidence>
<keyword evidence="2" id="KW-0804">Transcription</keyword>
<evidence type="ECO:0000256" key="2">
    <source>
        <dbReference type="ARBA" id="ARBA00023163"/>
    </source>
</evidence>
<protein>
    <submittedName>
        <fullName evidence="4">Predicted DNA-binding transcriptional regulator YafY, contains an HTH and WYL domains</fullName>
    </submittedName>
</protein>
<dbReference type="InterPro" id="IPR036388">
    <property type="entry name" value="WH-like_DNA-bd_sf"/>
</dbReference>
<evidence type="ECO:0000259" key="3">
    <source>
        <dbReference type="PROSITE" id="PS51000"/>
    </source>
</evidence>
<dbReference type="PROSITE" id="PS52050">
    <property type="entry name" value="WYL"/>
    <property type="match status" value="1"/>
</dbReference>
<dbReference type="EMBL" id="FNDX01000015">
    <property type="protein sequence ID" value="SDJ33961.1"/>
    <property type="molecule type" value="Genomic_DNA"/>
</dbReference>
<dbReference type="Pfam" id="PF13280">
    <property type="entry name" value="WYL"/>
    <property type="match status" value="1"/>
</dbReference>
<keyword evidence="5" id="KW-1185">Reference proteome</keyword>
<dbReference type="InterPro" id="IPR036390">
    <property type="entry name" value="WH_DNA-bd_sf"/>
</dbReference>
<dbReference type="GO" id="GO:0003677">
    <property type="term" value="F:DNA binding"/>
    <property type="evidence" value="ECO:0007669"/>
    <property type="project" value="UniProtKB-KW"/>
</dbReference>
<dbReference type="PANTHER" id="PTHR34580">
    <property type="match status" value="1"/>
</dbReference>
<dbReference type="Proteomes" id="UP000199050">
    <property type="component" value="Unassembled WGS sequence"/>
</dbReference>
<dbReference type="PANTHER" id="PTHR34580:SF8">
    <property type="entry name" value="WYL DOMAIN-CONTAINING PROTEIN"/>
    <property type="match status" value="1"/>
</dbReference>
<keyword evidence="1" id="KW-0805">Transcription regulation</keyword>
<dbReference type="InterPro" id="IPR013196">
    <property type="entry name" value="HTH_11"/>
</dbReference>
<dbReference type="InterPro" id="IPR051534">
    <property type="entry name" value="CBASS_pafABC_assoc_protein"/>
</dbReference>
<dbReference type="Pfam" id="PF25583">
    <property type="entry name" value="WCX"/>
    <property type="match status" value="1"/>
</dbReference>
<dbReference type="InterPro" id="IPR028349">
    <property type="entry name" value="PafC-like"/>
</dbReference>
<dbReference type="Pfam" id="PF08279">
    <property type="entry name" value="HTH_11"/>
    <property type="match status" value="1"/>
</dbReference>
<dbReference type="GO" id="GO:0003700">
    <property type="term" value="F:DNA-binding transcription factor activity"/>
    <property type="evidence" value="ECO:0007669"/>
    <property type="project" value="InterPro"/>
</dbReference>
<reference evidence="5" key="1">
    <citation type="submission" date="2016-10" db="EMBL/GenBank/DDBJ databases">
        <authorList>
            <person name="Varghese N."/>
            <person name="Submissions S."/>
        </authorList>
    </citation>
    <scope>NUCLEOTIDE SEQUENCE [LARGE SCALE GENOMIC DNA]</scope>
    <source>
        <strain evidence="5">CGMCC 1.11012</strain>
    </source>
</reference>
<dbReference type="RefSeq" id="WP_090715199.1">
    <property type="nucleotide sequence ID" value="NZ_CBCSKY010000017.1"/>
</dbReference>
<dbReference type="PIRSF" id="PIRSF016838">
    <property type="entry name" value="PafC"/>
    <property type="match status" value="1"/>
</dbReference>
<organism evidence="4 5">
    <name type="scientific">Paenibacillus typhae</name>
    <dbReference type="NCBI Taxonomy" id="1174501"/>
    <lineage>
        <taxon>Bacteria</taxon>
        <taxon>Bacillati</taxon>
        <taxon>Bacillota</taxon>
        <taxon>Bacilli</taxon>
        <taxon>Bacillales</taxon>
        <taxon>Paenibacillaceae</taxon>
        <taxon>Paenibacillus</taxon>
    </lineage>
</organism>
<dbReference type="InterPro" id="IPR026881">
    <property type="entry name" value="WYL_dom"/>
</dbReference>
<evidence type="ECO:0000313" key="5">
    <source>
        <dbReference type="Proteomes" id="UP000199050"/>
    </source>
</evidence>